<comment type="similarity">
    <text evidence="1">Belongs to the paxM FAD-dependent monooxygenase family.</text>
</comment>
<keyword evidence="5" id="KW-0812">Transmembrane</keyword>
<dbReference type="Pfam" id="PF01494">
    <property type="entry name" value="FAD_binding_3"/>
    <property type="match status" value="1"/>
</dbReference>
<dbReference type="Proteomes" id="UP000006701">
    <property type="component" value="Unassembled WGS sequence"/>
</dbReference>
<organism evidence="7 8">
    <name type="scientific">Aspergillus clavatus (strain ATCC 1007 / CBS 513.65 / DSM 816 / NCTC 3887 / NRRL 1 / QM 1276 / 107)</name>
    <dbReference type="NCBI Taxonomy" id="344612"/>
    <lineage>
        <taxon>Eukaryota</taxon>
        <taxon>Fungi</taxon>
        <taxon>Dikarya</taxon>
        <taxon>Ascomycota</taxon>
        <taxon>Pezizomycotina</taxon>
        <taxon>Eurotiomycetes</taxon>
        <taxon>Eurotiomycetidae</taxon>
        <taxon>Eurotiales</taxon>
        <taxon>Aspergillaceae</taxon>
        <taxon>Aspergillus</taxon>
        <taxon>Aspergillus subgen. Fumigati</taxon>
    </lineage>
</organism>
<dbReference type="VEuPathDB" id="FungiDB:ACLA_092420"/>
<evidence type="ECO:0000256" key="5">
    <source>
        <dbReference type="SAM" id="Phobius"/>
    </source>
</evidence>
<proteinExistence type="inferred from homology"/>
<dbReference type="SUPFAM" id="SSF51905">
    <property type="entry name" value="FAD/NAD(P)-binding domain"/>
    <property type="match status" value="1"/>
</dbReference>
<feature type="transmembrane region" description="Helical" evidence="5">
    <location>
        <begin position="591"/>
        <end position="609"/>
    </location>
</feature>
<dbReference type="GO" id="GO:0071949">
    <property type="term" value="F:FAD binding"/>
    <property type="evidence" value="ECO:0007669"/>
    <property type="project" value="InterPro"/>
</dbReference>
<gene>
    <name evidence="7" type="ORF">ACLA_092420</name>
</gene>
<dbReference type="AlphaFoldDB" id="A1CF95"/>
<feature type="transmembrane region" description="Helical" evidence="5">
    <location>
        <begin position="621"/>
        <end position="638"/>
    </location>
</feature>
<dbReference type="STRING" id="344612.A1CF95"/>
<dbReference type="GeneID" id="4705223"/>
<feature type="domain" description="FAD-binding" evidence="6">
    <location>
        <begin position="11"/>
        <end position="346"/>
    </location>
</feature>
<dbReference type="OrthoDB" id="10029326at2759"/>
<evidence type="ECO:0000256" key="3">
    <source>
        <dbReference type="ARBA" id="ARBA00022827"/>
    </source>
</evidence>
<dbReference type="InterPro" id="IPR036188">
    <property type="entry name" value="FAD/NAD-bd_sf"/>
</dbReference>
<keyword evidence="5" id="KW-0472">Membrane</keyword>
<keyword evidence="5" id="KW-1133">Transmembrane helix</keyword>
<evidence type="ECO:0000313" key="8">
    <source>
        <dbReference type="Proteomes" id="UP000006701"/>
    </source>
</evidence>
<dbReference type="PANTHER" id="PTHR47356:SF2">
    <property type="entry name" value="FAD-BINDING DOMAIN-CONTAINING PROTEIN-RELATED"/>
    <property type="match status" value="1"/>
</dbReference>
<dbReference type="OMA" id="MASAYVW"/>
<dbReference type="Gene3D" id="3.50.50.60">
    <property type="entry name" value="FAD/NAD(P)-binding domain"/>
    <property type="match status" value="1"/>
</dbReference>
<feature type="transmembrane region" description="Helical" evidence="5">
    <location>
        <begin position="748"/>
        <end position="771"/>
    </location>
</feature>
<dbReference type="HOGENOM" id="CLU_009665_12_0_1"/>
<protein>
    <submittedName>
        <fullName evidence="7">FAD binding domain protein</fullName>
    </submittedName>
</protein>
<feature type="transmembrane region" description="Helical" evidence="5">
    <location>
        <begin position="562"/>
        <end position="579"/>
    </location>
</feature>
<evidence type="ECO:0000256" key="2">
    <source>
        <dbReference type="ARBA" id="ARBA00022630"/>
    </source>
</evidence>
<keyword evidence="8" id="KW-1185">Reference proteome</keyword>
<name>A1CF95_ASPCL</name>
<dbReference type="InterPro" id="IPR002938">
    <property type="entry name" value="FAD-bd"/>
</dbReference>
<dbReference type="PANTHER" id="PTHR47356">
    <property type="entry name" value="FAD-DEPENDENT MONOOXYGENASE ASQG-RELATED"/>
    <property type="match status" value="1"/>
</dbReference>
<feature type="transmembrane region" description="Helical" evidence="5">
    <location>
        <begin position="449"/>
        <end position="470"/>
    </location>
</feature>
<dbReference type="EMBL" id="DS027052">
    <property type="protein sequence ID" value="EAW11544.1"/>
    <property type="molecule type" value="Genomic_DNA"/>
</dbReference>
<feature type="transmembrane region" description="Helical" evidence="5">
    <location>
        <begin position="539"/>
        <end position="556"/>
    </location>
</feature>
<evidence type="ECO:0000256" key="4">
    <source>
        <dbReference type="ARBA" id="ARBA00023002"/>
    </source>
</evidence>
<sequence length="783" mass="88697">MDEKHRDRRFRVIIVGGAIAGLTLAHCLKRAKIDYVLLESRDEIAPQVGASIGLNANGLRILDQLGMFDDILEWAEPLGTSYYWREDGSLLTQNEAIKDIQTRHGYPVSFLDRQRVLAILHEHLKEDRSRVLLSKRVVKIETSDSGAMVHCTDGSRYAGDLVVGADGIQSVVRQEMWRHMESLDLKDVVERERAKLKIEYSCIFGISDATTNLTVSQCHRTCAMDWSFLSAVGKDGRVYWFVFIKLDQTYLKPSFARFNRQDLDETVARFLDKPISSDVSFGDIYRNATFATHIPIEEAFFDKWAYKRLVCIGDSAHKMTPNMGQGANCAIESAASLVNHLRSLLKVSPVPSASDISNCLSVWERARQPRVKKIWAAANDLTRLESLATWRHSFFTFHALPRLNDWLTDQYSTVFIGSEKLEGIALPKRALGCPIAFDRNYQRLQDERGWVRLLWALPLVMCILLAHHMMGTTVRGFLPHLSSILDRDDTVRIMVTCFLPSITGSDAIARLQMLTFLTDIGAVYGIWLLDNYRRGYSRIASLLPVLCGVIFQFQGIGLVAPYYYLIDFLFSPLLSILVADRREMRISAAKTFLPVFVLLYYPVTWASFFSETVATRQWMNAIWQLFPVLVPLIHFLLTSMVEDSRPASLSVDQRADMPYVHIIWVSLAAISGLVFQYVRFSVPPGTSLSEIFYPEVGEFSSSVESFSDGVTLFLKYDELFSMASGFLWLLLCFRDLKLYGVQISLLKVAAFLAAMTWVGGPGAAFALGWGWREMTLTNKIRQS</sequence>
<reference evidence="7 8" key="1">
    <citation type="journal article" date="2008" name="PLoS Genet.">
        <title>Genomic islands in the pathogenic filamentous fungus Aspergillus fumigatus.</title>
        <authorList>
            <person name="Fedorova N.D."/>
            <person name="Khaldi N."/>
            <person name="Joardar V.S."/>
            <person name="Maiti R."/>
            <person name="Amedeo P."/>
            <person name="Anderson M.J."/>
            <person name="Crabtree J."/>
            <person name="Silva J.C."/>
            <person name="Badger J.H."/>
            <person name="Albarraq A."/>
            <person name="Angiuoli S."/>
            <person name="Bussey H."/>
            <person name="Bowyer P."/>
            <person name="Cotty P.J."/>
            <person name="Dyer P.S."/>
            <person name="Egan A."/>
            <person name="Galens K."/>
            <person name="Fraser-Liggett C.M."/>
            <person name="Haas B.J."/>
            <person name="Inman J.M."/>
            <person name="Kent R."/>
            <person name="Lemieux S."/>
            <person name="Malavazi I."/>
            <person name="Orvis J."/>
            <person name="Roemer T."/>
            <person name="Ronning C.M."/>
            <person name="Sundaram J.P."/>
            <person name="Sutton G."/>
            <person name="Turner G."/>
            <person name="Venter J.C."/>
            <person name="White O.R."/>
            <person name="Whitty B.R."/>
            <person name="Youngman P."/>
            <person name="Wolfe K.H."/>
            <person name="Goldman G.H."/>
            <person name="Wortman J.R."/>
            <person name="Jiang B."/>
            <person name="Denning D.W."/>
            <person name="Nierman W.C."/>
        </authorList>
    </citation>
    <scope>NUCLEOTIDE SEQUENCE [LARGE SCALE GENOMIC DNA]</scope>
    <source>
        <strain evidence="8">ATCC 1007 / CBS 513.65 / DSM 816 / NCTC 3887 / NRRL 1</strain>
    </source>
</reference>
<dbReference type="RefSeq" id="XP_001272970.1">
    <property type="nucleotide sequence ID" value="XM_001272969.1"/>
</dbReference>
<feature type="transmembrane region" description="Helical" evidence="5">
    <location>
        <begin position="659"/>
        <end position="678"/>
    </location>
</feature>
<evidence type="ECO:0000259" key="6">
    <source>
        <dbReference type="Pfam" id="PF01494"/>
    </source>
</evidence>
<dbReference type="PRINTS" id="PR00420">
    <property type="entry name" value="RNGMNOXGNASE"/>
</dbReference>
<keyword evidence="4" id="KW-0560">Oxidoreductase</keyword>
<evidence type="ECO:0000313" key="7">
    <source>
        <dbReference type="EMBL" id="EAW11544.1"/>
    </source>
</evidence>
<keyword evidence="3" id="KW-0274">FAD</keyword>
<keyword evidence="2" id="KW-0285">Flavoprotein</keyword>
<feature type="transmembrane region" description="Helical" evidence="5">
    <location>
        <begin position="508"/>
        <end position="527"/>
    </location>
</feature>
<dbReference type="InterPro" id="IPR050562">
    <property type="entry name" value="FAD_mOase_fung"/>
</dbReference>
<accession>A1CF95</accession>
<dbReference type="GO" id="GO:0004497">
    <property type="term" value="F:monooxygenase activity"/>
    <property type="evidence" value="ECO:0007669"/>
    <property type="project" value="InterPro"/>
</dbReference>
<dbReference type="eggNOG" id="KOG2614">
    <property type="taxonomic scope" value="Eukaryota"/>
</dbReference>
<dbReference type="KEGG" id="act:ACLA_092420"/>
<evidence type="ECO:0000256" key="1">
    <source>
        <dbReference type="ARBA" id="ARBA00007992"/>
    </source>
</evidence>